<feature type="domain" description="Transposable element P transposase-like GTP-binding insertion" evidence="2">
    <location>
        <begin position="262"/>
        <end position="378"/>
    </location>
</feature>
<reference evidence="3 4" key="1">
    <citation type="journal article" date="2021" name="Elife">
        <title>Chloroplast acquisition without the gene transfer in kleptoplastic sea slugs, Plakobranchus ocellatus.</title>
        <authorList>
            <person name="Maeda T."/>
            <person name="Takahashi S."/>
            <person name="Yoshida T."/>
            <person name="Shimamura S."/>
            <person name="Takaki Y."/>
            <person name="Nagai Y."/>
            <person name="Toyoda A."/>
            <person name="Suzuki Y."/>
            <person name="Arimoto A."/>
            <person name="Ishii H."/>
            <person name="Satoh N."/>
            <person name="Nishiyama T."/>
            <person name="Hasebe M."/>
            <person name="Maruyama T."/>
            <person name="Minagawa J."/>
            <person name="Obokata J."/>
            <person name="Shigenobu S."/>
        </authorList>
    </citation>
    <scope>NUCLEOTIDE SEQUENCE [LARGE SCALE GENOMIC DNA]</scope>
</reference>
<proteinExistence type="predicted"/>
<dbReference type="InterPro" id="IPR048366">
    <property type="entry name" value="TNP-like_GBD"/>
</dbReference>
<evidence type="ECO:0000313" key="4">
    <source>
        <dbReference type="Proteomes" id="UP000735302"/>
    </source>
</evidence>
<comment type="caution">
    <text evidence="3">The sequence shown here is derived from an EMBL/GenBank/DDBJ whole genome shotgun (WGS) entry which is preliminary data.</text>
</comment>
<sequence>MKPMLDQSVSDIHFQNAVTTWSQFDELIRFVRDPSMDGVEAAESTKIDFIQRQVQLLNTPKNQKVYNKNDLCQAFSWYTVSTSLYNRLRSCIQLPAKSILQKITRTAKNMKDDSLFHLFFDKQPERSKNCIIIVEEVYVKASLTYFSGTLFGYAADQEKNGTKLASTLLCIMVKCFFTYETMLVSMTPCHALTADFLFHEVTSVVKKLELCGGRVHAFICDNNRVNQKCFSMFTLKAENTPWEVDQPADSARSFFLIYDPVHLIKNIRNNWMTEKLQTLKFFYGDLQERFARWSHLKELFDHEAKTITKLSKLTSSSVSPSNLEHKKVALALNVFSDQTALALQNSEAKKDTWEMTAMFILKVVKLWKVLNCKSMNERARLKDDYRVAKITMKKTKGWVF</sequence>
<dbReference type="AlphaFoldDB" id="A0AAV4CAK2"/>
<evidence type="ECO:0000259" key="2">
    <source>
        <dbReference type="Pfam" id="PF21788"/>
    </source>
</evidence>
<evidence type="ECO:0000313" key="3">
    <source>
        <dbReference type="EMBL" id="GFO27734.1"/>
    </source>
</evidence>
<dbReference type="EMBL" id="BLXT01005946">
    <property type="protein sequence ID" value="GFO27734.1"/>
    <property type="molecule type" value="Genomic_DNA"/>
</dbReference>
<protein>
    <submittedName>
        <fullName evidence="3">Transposable element p transposase</fullName>
    </submittedName>
</protein>
<gene>
    <name evidence="3" type="ORF">PoB_005423900</name>
</gene>
<name>A0AAV4CAK2_9GAST</name>
<dbReference type="InterPro" id="IPR048365">
    <property type="entry name" value="TNP-like_RNaseH_N"/>
</dbReference>
<organism evidence="3 4">
    <name type="scientific">Plakobranchus ocellatus</name>
    <dbReference type="NCBI Taxonomy" id="259542"/>
    <lineage>
        <taxon>Eukaryota</taxon>
        <taxon>Metazoa</taxon>
        <taxon>Spiralia</taxon>
        <taxon>Lophotrochozoa</taxon>
        <taxon>Mollusca</taxon>
        <taxon>Gastropoda</taxon>
        <taxon>Heterobranchia</taxon>
        <taxon>Euthyneura</taxon>
        <taxon>Panpulmonata</taxon>
        <taxon>Sacoglossa</taxon>
        <taxon>Placobranchoidea</taxon>
        <taxon>Plakobranchidae</taxon>
        <taxon>Plakobranchus</taxon>
    </lineage>
</organism>
<evidence type="ECO:0000259" key="1">
    <source>
        <dbReference type="Pfam" id="PF21787"/>
    </source>
</evidence>
<dbReference type="Pfam" id="PF21788">
    <property type="entry name" value="TNP-like_GBD"/>
    <property type="match status" value="1"/>
</dbReference>
<feature type="domain" description="Transposable element P transposase-like RNase H" evidence="1">
    <location>
        <begin position="121"/>
        <end position="232"/>
    </location>
</feature>
<accession>A0AAV4CAK2</accession>
<dbReference type="Proteomes" id="UP000735302">
    <property type="component" value="Unassembled WGS sequence"/>
</dbReference>
<keyword evidence="4" id="KW-1185">Reference proteome</keyword>
<dbReference type="Pfam" id="PF21787">
    <property type="entry name" value="TNP-like_RNaseH_N"/>
    <property type="match status" value="1"/>
</dbReference>